<dbReference type="OrthoDB" id="39175at2759"/>
<dbReference type="CDD" id="cd00067">
    <property type="entry name" value="GAL4"/>
    <property type="match status" value="1"/>
</dbReference>
<dbReference type="GO" id="GO:0003677">
    <property type="term" value="F:DNA binding"/>
    <property type="evidence" value="ECO:0007669"/>
    <property type="project" value="InterPro"/>
</dbReference>
<dbReference type="CDD" id="cd12148">
    <property type="entry name" value="fungal_TF_MHR"/>
    <property type="match status" value="1"/>
</dbReference>
<dbReference type="PANTHER" id="PTHR46910:SF40">
    <property type="entry name" value="ZN(II)2CYS6 TRANSCRIPTION FACTOR (EUROFUNG)"/>
    <property type="match status" value="1"/>
</dbReference>
<keyword evidence="6" id="KW-1185">Reference proteome</keyword>
<dbReference type="SUPFAM" id="SSF57701">
    <property type="entry name" value="Zn2/Cys6 DNA-binding domain"/>
    <property type="match status" value="1"/>
</dbReference>
<evidence type="ECO:0000256" key="3">
    <source>
        <dbReference type="SAM" id="MobiDB-lite"/>
    </source>
</evidence>
<evidence type="ECO:0000313" key="6">
    <source>
        <dbReference type="Proteomes" id="UP000799324"/>
    </source>
</evidence>
<proteinExistence type="predicted"/>
<dbReference type="PANTHER" id="PTHR46910">
    <property type="entry name" value="TRANSCRIPTION FACTOR PDR1"/>
    <property type="match status" value="1"/>
</dbReference>
<accession>A0A6A6SJN8</accession>
<dbReference type="InterPro" id="IPR036864">
    <property type="entry name" value="Zn2-C6_fun-type_DNA-bd_sf"/>
</dbReference>
<dbReference type="InterPro" id="IPR050987">
    <property type="entry name" value="AtrR-like"/>
</dbReference>
<dbReference type="GO" id="GO:0006351">
    <property type="term" value="P:DNA-templated transcription"/>
    <property type="evidence" value="ECO:0007669"/>
    <property type="project" value="InterPro"/>
</dbReference>
<gene>
    <name evidence="5" type="ORF">K491DRAFT_684989</name>
</gene>
<name>A0A6A6SJN8_9PLEO</name>
<dbReference type="SMART" id="SM00066">
    <property type="entry name" value="GAL4"/>
    <property type="match status" value="1"/>
</dbReference>
<evidence type="ECO:0000259" key="4">
    <source>
        <dbReference type="PROSITE" id="PS50048"/>
    </source>
</evidence>
<protein>
    <recommendedName>
        <fullName evidence="4">Zn(2)-C6 fungal-type domain-containing protein</fullName>
    </recommendedName>
</protein>
<dbReference type="InterPro" id="IPR001138">
    <property type="entry name" value="Zn2Cys6_DnaBD"/>
</dbReference>
<dbReference type="GO" id="GO:0000981">
    <property type="term" value="F:DNA-binding transcription factor activity, RNA polymerase II-specific"/>
    <property type="evidence" value="ECO:0007669"/>
    <property type="project" value="InterPro"/>
</dbReference>
<evidence type="ECO:0000313" key="5">
    <source>
        <dbReference type="EMBL" id="KAF2648085.1"/>
    </source>
</evidence>
<dbReference type="Proteomes" id="UP000799324">
    <property type="component" value="Unassembled WGS sequence"/>
</dbReference>
<dbReference type="Pfam" id="PF00172">
    <property type="entry name" value="Zn_clus"/>
    <property type="match status" value="1"/>
</dbReference>
<evidence type="ECO:0000256" key="1">
    <source>
        <dbReference type="ARBA" id="ARBA00022723"/>
    </source>
</evidence>
<dbReference type="EMBL" id="MU004559">
    <property type="protein sequence ID" value="KAF2648085.1"/>
    <property type="molecule type" value="Genomic_DNA"/>
</dbReference>
<reference evidence="5" key="1">
    <citation type="journal article" date="2020" name="Stud. Mycol.">
        <title>101 Dothideomycetes genomes: a test case for predicting lifestyles and emergence of pathogens.</title>
        <authorList>
            <person name="Haridas S."/>
            <person name="Albert R."/>
            <person name="Binder M."/>
            <person name="Bloem J."/>
            <person name="Labutti K."/>
            <person name="Salamov A."/>
            <person name="Andreopoulos B."/>
            <person name="Baker S."/>
            <person name="Barry K."/>
            <person name="Bills G."/>
            <person name="Bluhm B."/>
            <person name="Cannon C."/>
            <person name="Castanera R."/>
            <person name="Culley D."/>
            <person name="Daum C."/>
            <person name="Ezra D."/>
            <person name="Gonzalez J."/>
            <person name="Henrissat B."/>
            <person name="Kuo A."/>
            <person name="Liang C."/>
            <person name="Lipzen A."/>
            <person name="Lutzoni F."/>
            <person name="Magnuson J."/>
            <person name="Mondo S."/>
            <person name="Nolan M."/>
            <person name="Ohm R."/>
            <person name="Pangilinan J."/>
            <person name="Park H.-J."/>
            <person name="Ramirez L."/>
            <person name="Alfaro M."/>
            <person name="Sun H."/>
            <person name="Tritt A."/>
            <person name="Yoshinaga Y."/>
            <person name="Zwiers L.-H."/>
            <person name="Turgeon B."/>
            <person name="Goodwin S."/>
            <person name="Spatafora J."/>
            <person name="Crous P."/>
            <person name="Grigoriev I."/>
        </authorList>
    </citation>
    <scope>NUCLEOTIDE SEQUENCE</scope>
    <source>
        <strain evidence="5">CBS 122681</strain>
    </source>
</reference>
<dbReference type="AlphaFoldDB" id="A0A6A6SJN8"/>
<keyword evidence="2" id="KW-0539">Nucleus</keyword>
<feature type="domain" description="Zn(2)-C6 fungal-type" evidence="4">
    <location>
        <begin position="16"/>
        <end position="48"/>
    </location>
</feature>
<keyword evidence="1" id="KW-0479">Metal-binding</keyword>
<dbReference type="PROSITE" id="PS00463">
    <property type="entry name" value="ZN2_CY6_FUNGAL_1"/>
    <property type="match status" value="1"/>
</dbReference>
<dbReference type="PROSITE" id="PS50048">
    <property type="entry name" value="ZN2_CY6_FUNGAL_2"/>
    <property type="match status" value="1"/>
</dbReference>
<dbReference type="InterPro" id="IPR007219">
    <property type="entry name" value="XnlR_reg_dom"/>
</dbReference>
<feature type="region of interest" description="Disordered" evidence="3">
    <location>
        <begin position="451"/>
        <end position="470"/>
    </location>
</feature>
<evidence type="ECO:0000256" key="2">
    <source>
        <dbReference type="ARBA" id="ARBA00023242"/>
    </source>
</evidence>
<dbReference type="GO" id="GO:0008270">
    <property type="term" value="F:zinc ion binding"/>
    <property type="evidence" value="ECO:0007669"/>
    <property type="project" value="InterPro"/>
</dbReference>
<organism evidence="5 6">
    <name type="scientific">Lophiostoma macrostomum CBS 122681</name>
    <dbReference type="NCBI Taxonomy" id="1314788"/>
    <lineage>
        <taxon>Eukaryota</taxon>
        <taxon>Fungi</taxon>
        <taxon>Dikarya</taxon>
        <taxon>Ascomycota</taxon>
        <taxon>Pezizomycotina</taxon>
        <taxon>Dothideomycetes</taxon>
        <taxon>Pleosporomycetidae</taxon>
        <taxon>Pleosporales</taxon>
        <taxon>Lophiostomataceae</taxon>
        <taxon>Lophiostoma</taxon>
    </lineage>
</organism>
<dbReference type="Gene3D" id="4.10.240.10">
    <property type="entry name" value="Zn(2)-C6 fungal-type DNA-binding domain"/>
    <property type="match status" value="1"/>
</dbReference>
<dbReference type="Pfam" id="PF04082">
    <property type="entry name" value="Fungal_trans"/>
    <property type="match status" value="1"/>
</dbReference>
<sequence>MPPLASRKGRRIASRACDTCRDQRVQCVFENESTSCQRCMRSNGACTFLRERKPRGPPAKRHVATLTLPVGNLAIEHLCARHVFLGIIHDYLEMVYPVLPLIHRPTFRALIGSSAYDSDPKFFRLCIALCAATVASIPRKFKTYSGGRYNDVGDFVDRACHLVLLSRVATESAWQNRPSMHSMVVSIFLAMAAHYSGRPNQGWGYASEAIHFFRALELFRKEGYEGLTVLEQELCKRSFWVLYIIQIHDRLSFIVPHTGLSFDPLHTDWEYLLPSVIEDEDLTDDYRATTERIRNSPNFDKPDPIPVISGFVALIRVFLCVADIFSNGFPGSPPKAYAMTSGTLGTQLPNASVELSILNIGTTTSRSSLNLNALLRIIRRLQNTLEELPEQLKISNLDPRLRSPEAHPATSSSVPHQFDIMRANIHITSLYIQSTILETCSTSFVESSLGASAASPEDDPSSSPKPTPRTQLWEFRGSIARELLEVLNFCSSRILEANGSSMIVKIREIAATLLDHDDVEVTCELEEQSRQYVAQFANILAGLDHMGPATIIPPIFAAY</sequence>